<proteinExistence type="predicted"/>
<reference evidence="2" key="1">
    <citation type="submission" date="2023-03" db="UniProtKB">
        <authorList>
            <consortium name="EnsemblPlants"/>
        </authorList>
    </citation>
    <scope>IDENTIFICATION</scope>
</reference>
<evidence type="ECO:0000256" key="1">
    <source>
        <dbReference type="SAM" id="MobiDB-lite"/>
    </source>
</evidence>
<name>A0A9I9ECU7_CUCME</name>
<dbReference type="EnsemblPlants" id="MELO3C031979.2.1">
    <property type="protein sequence ID" value="MELO3C031979.2.1"/>
    <property type="gene ID" value="MELO3C031979.2"/>
</dbReference>
<protein>
    <submittedName>
        <fullName evidence="2">Uncharacterized protein</fullName>
    </submittedName>
</protein>
<accession>A0A9I9ECU7</accession>
<feature type="region of interest" description="Disordered" evidence="1">
    <location>
        <begin position="1"/>
        <end position="31"/>
    </location>
</feature>
<dbReference type="AlphaFoldDB" id="A0A9I9ECU7"/>
<sequence>MQIRKKRTRITSKIEGGLSHSTQYTPISTQN</sequence>
<feature type="compositionally biased region" description="Polar residues" evidence="1">
    <location>
        <begin position="19"/>
        <end position="31"/>
    </location>
</feature>
<feature type="compositionally biased region" description="Basic residues" evidence="1">
    <location>
        <begin position="1"/>
        <end position="10"/>
    </location>
</feature>
<dbReference type="Gramene" id="MELO3C031979.2.1">
    <property type="protein sequence ID" value="MELO3C031979.2.1"/>
    <property type="gene ID" value="MELO3C031979.2"/>
</dbReference>
<evidence type="ECO:0000313" key="2">
    <source>
        <dbReference type="EnsemblPlants" id="MELO3C031979.2.1"/>
    </source>
</evidence>
<organism evidence="2">
    <name type="scientific">Cucumis melo</name>
    <name type="common">Muskmelon</name>
    <dbReference type="NCBI Taxonomy" id="3656"/>
    <lineage>
        <taxon>Eukaryota</taxon>
        <taxon>Viridiplantae</taxon>
        <taxon>Streptophyta</taxon>
        <taxon>Embryophyta</taxon>
        <taxon>Tracheophyta</taxon>
        <taxon>Spermatophyta</taxon>
        <taxon>Magnoliopsida</taxon>
        <taxon>eudicotyledons</taxon>
        <taxon>Gunneridae</taxon>
        <taxon>Pentapetalae</taxon>
        <taxon>rosids</taxon>
        <taxon>fabids</taxon>
        <taxon>Cucurbitales</taxon>
        <taxon>Cucurbitaceae</taxon>
        <taxon>Benincaseae</taxon>
        <taxon>Cucumis</taxon>
    </lineage>
</organism>